<dbReference type="AlphaFoldDB" id="A0A1W2HBX3"/>
<evidence type="ECO:0000313" key="2">
    <source>
        <dbReference type="Proteomes" id="UP000192333"/>
    </source>
</evidence>
<evidence type="ECO:0000313" key="1">
    <source>
        <dbReference type="EMBL" id="SMD46076.1"/>
    </source>
</evidence>
<gene>
    <name evidence="1" type="ORF">SAMN00777080_4755</name>
</gene>
<reference evidence="2" key="1">
    <citation type="submission" date="2017-04" db="EMBL/GenBank/DDBJ databases">
        <authorList>
            <person name="Varghese N."/>
            <person name="Submissions S."/>
        </authorList>
    </citation>
    <scope>NUCLEOTIDE SEQUENCE [LARGE SCALE GENOMIC DNA]</scope>
    <source>
        <strain evidence="2">DSM 16537</strain>
    </source>
</reference>
<sequence>MESPKSPQSSESAKTIRMIGTPSGRAFGSAGQKRSKIKDLISFQLYFLSKGGMS</sequence>
<protein>
    <submittedName>
        <fullName evidence="1">Uncharacterized protein</fullName>
    </submittedName>
</protein>
<keyword evidence="2" id="KW-1185">Reference proteome</keyword>
<dbReference type="RefSeq" id="WP_157370278.1">
    <property type="nucleotide sequence ID" value="NZ_LT838813.1"/>
</dbReference>
<accession>A0A1W2HBX3</accession>
<name>A0A1W2HBX3_9BACT</name>
<dbReference type="Proteomes" id="UP000192333">
    <property type="component" value="Chromosome I"/>
</dbReference>
<proteinExistence type="predicted"/>
<dbReference type="EMBL" id="LT838813">
    <property type="protein sequence ID" value="SMD46076.1"/>
    <property type="molecule type" value="Genomic_DNA"/>
</dbReference>
<organism evidence="1 2">
    <name type="scientific">Aquiflexum balticum DSM 16537</name>
    <dbReference type="NCBI Taxonomy" id="758820"/>
    <lineage>
        <taxon>Bacteria</taxon>
        <taxon>Pseudomonadati</taxon>
        <taxon>Bacteroidota</taxon>
        <taxon>Cytophagia</taxon>
        <taxon>Cytophagales</taxon>
        <taxon>Cyclobacteriaceae</taxon>
        <taxon>Aquiflexum</taxon>
    </lineage>
</organism>